<proteinExistence type="predicted"/>
<dbReference type="Proteomes" id="UP001499979">
    <property type="component" value="Unassembled WGS sequence"/>
</dbReference>
<reference evidence="3 4" key="1">
    <citation type="journal article" date="2019" name="Int. J. Syst. Evol. Microbiol.">
        <title>The Global Catalogue of Microorganisms (GCM) 10K type strain sequencing project: providing services to taxonomists for standard genome sequencing and annotation.</title>
        <authorList>
            <consortium name="The Broad Institute Genomics Platform"/>
            <consortium name="The Broad Institute Genome Sequencing Center for Infectious Disease"/>
            <person name="Wu L."/>
            <person name="Ma J."/>
        </authorList>
    </citation>
    <scope>NUCLEOTIDE SEQUENCE [LARGE SCALE GENOMIC DNA]</scope>
    <source>
        <strain evidence="3 4">JCM 11813</strain>
    </source>
</reference>
<dbReference type="Gene3D" id="3.60.120.10">
    <property type="entry name" value="Anthranilate synthase"/>
    <property type="match status" value="1"/>
</dbReference>
<dbReference type="SUPFAM" id="SSF56322">
    <property type="entry name" value="ADC synthase"/>
    <property type="match status" value="1"/>
</dbReference>
<protein>
    <recommendedName>
        <fullName evidence="2">Chorismate-utilising enzyme C-terminal domain-containing protein</fullName>
    </recommendedName>
</protein>
<dbReference type="InterPro" id="IPR015890">
    <property type="entry name" value="Chorismate_C"/>
</dbReference>
<organism evidence="3 4">
    <name type="scientific">Nocardioides aquiterrae</name>
    <dbReference type="NCBI Taxonomy" id="203799"/>
    <lineage>
        <taxon>Bacteria</taxon>
        <taxon>Bacillati</taxon>
        <taxon>Actinomycetota</taxon>
        <taxon>Actinomycetes</taxon>
        <taxon>Propionibacteriales</taxon>
        <taxon>Nocardioidaceae</taxon>
        <taxon>Nocardioides</taxon>
    </lineage>
</organism>
<keyword evidence="4" id="KW-1185">Reference proteome</keyword>
<dbReference type="EMBL" id="BAAAJE010000026">
    <property type="protein sequence ID" value="GAA1159091.1"/>
    <property type="molecule type" value="Genomic_DNA"/>
</dbReference>
<evidence type="ECO:0000313" key="4">
    <source>
        <dbReference type="Proteomes" id="UP001499979"/>
    </source>
</evidence>
<gene>
    <name evidence="3" type="ORF">GCM10009606_41240</name>
</gene>
<accession>A0ABN1UMJ2</accession>
<dbReference type="InterPro" id="IPR005801">
    <property type="entry name" value="ADC_synthase"/>
</dbReference>
<dbReference type="PANTHER" id="PTHR11236:SF18">
    <property type="entry name" value="AMINODEOXYCHORISMATE SYNTHASE"/>
    <property type="match status" value="1"/>
</dbReference>
<dbReference type="Pfam" id="PF00425">
    <property type="entry name" value="Chorismate_bind"/>
    <property type="match status" value="1"/>
</dbReference>
<evidence type="ECO:0000259" key="2">
    <source>
        <dbReference type="Pfam" id="PF00425"/>
    </source>
</evidence>
<dbReference type="PANTHER" id="PTHR11236">
    <property type="entry name" value="AMINOBENZOATE/ANTHRANILATE SYNTHASE"/>
    <property type="match status" value="1"/>
</dbReference>
<dbReference type="InterPro" id="IPR019999">
    <property type="entry name" value="Anth_synth_I-like"/>
</dbReference>
<sequence length="424" mass="46210">MTDPVEFFRETAAAYPRCFWLDGGGAREWSGRRSMVGWLDADDVSLTYSAATREVTRHAGGRASVVGDDVFAALAAELAAGSPDDHWVGYLGYACRPDLPASVGGPLPDAVWMRPREIRFFDHPPVGENLYLSAEASADKYRFPRSTGETATAPTPYATAFAEVQEQLHAGNSYEVNLTYRLEQESGVDPVTAYLRLRELNPAPYAGFLQHDVPGARAWLLSSSPERYALVGADRTLETKPIKGTTPRGSTPEEDERHRRHLATDPKFRAENLMIVDLLRNDLSTVCAPGTVSVPVLMDVESYETVHQLVSTVRGTLRDDVSTVDALRALFPAGSMTGAPKLRTMQIVEAVEDTPRGVYSGAFGWVAADGRADLGVVIRSLTTAGDGRYLLGTGGGITVRSEMPDEYAESRWKAERLLRALEVG</sequence>
<name>A0ABN1UMJ2_9ACTN</name>
<evidence type="ECO:0000256" key="1">
    <source>
        <dbReference type="SAM" id="MobiDB-lite"/>
    </source>
</evidence>
<dbReference type="PRINTS" id="PR00095">
    <property type="entry name" value="ANTSNTHASEI"/>
</dbReference>
<feature type="region of interest" description="Disordered" evidence="1">
    <location>
        <begin position="240"/>
        <end position="260"/>
    </location>
</feature>
<comment type="caution">
    <text evidence="3">The sequence shown here is derived from an EMBL/GenBank/DDBJ whole genome shotgun (WGS) entry which is preliminary data.</text>
</comment>
<dbReference type="RefSeq" id="WP_343909750.1">
    <property type="nucleotide sequence ID" value="NZ_BAAAJE010000026.1"/>
</dbReference>
<evidence type="ECO:0000313" key="3">
    <source>
        <dbReference type="EMBL" id="GAA1159091.1"/>
    </source>
</evidence>
<feature type="domain" description="Chorismate-utilising enzyme C-terminal" evidence="2">
    <location>
        <begin position="156"/>
        <end position="413"/>
    </location>
</feature>